<keyword evidence="2" id="KW-0472">Membrane</keyword>
<name>A0ABP7A272_9ACTN</name>
<feature type="domain" description="DUF2510" evidence="3">
    <location>
        <begin position="16"/>
        <end position="42"/>
    </location>
</feature>
<reference evidence="5" key="1">
    <citation type="journal article" date="2019" name="Int. J. Syst. Evol. Microbiol.">
        <title>The Global Catalogue of Microorganisms (GCM) 10K type strain sequencing project: providing services to taxonomists for standard genome sequencing and annotation.</title>
        <authorList>
            <consortium name="The Broad Institute Genomics Platform"/>
            <consortium name="The Broad Institute Genome Sequencing Center for Infectious Disease"/>
            <person name="Wu L."/>
            <person name="Ma J."/>
        </authorList>
    </citation>
    <scope>NUCLEOTIDE SEQUENCE [LARGE SCALE GENOMIC DNA]</scope>
    <source>
        <strain evidence="5">JCM 16929</strain>
    </source>
</reference>
<dbReference type="Pfam" id="PF10708">
    <property type="entry name" value="DUF2510"/>
    <property type="match status" value="1"/>
</dbReference>
<feature type="transmembrane region" description="Helical" evidence="2">
    <location>
        <begin position="61"/>
        <end position="79"/>
    </location>
</feature>
<dbReference type="Proteomes" id="UP001501490">
    <property type="component" value="Unassembled WGS sequence"/>
</dbReference>
<organism evidence="4 5">
    <name type="scientific">Microlunatus ginsengisoli</name>
    <dbReference type="NCBI Taxonomy" id="363863"/>
    <lineage>
        <taxon>Bacteria</taxon>
        <taxon>Bacillati</taxon>
        <taxon>Actinomycetota</taxon>
        <taxon>Actinomycetes</taxon>
        <taxon>Propionibacteriales</taxon>
        <taxon>Propionibacteriaceae</taxon>
        <taxon>Microlunatus</taxon>
    </lineage>
</organism>
<evidence type="ECO:0000256" key="1">
    <source>
        <dbReference type="SAM" id="MobiDB-lite"/>
    </source>
</evidence>
<proteinExistence type="predicted"/>
<accession>A0ABP7A272</accession>
<evidence type="ECO:0000256" key="2">
    <source>
        <dbReference type="SAM" id="Phobius"/>
    </source>
</evidence>
<sequence>MSPKQQPPGGTPAPAPGWYNDPAGAGWRWWNGHHWTDHYAGRVKPATVPVVPSRTRRRVPWIRISVLVIATAFAAIALVRGQDVARVGLDGQIEFYSRGTSQVDENAVRRQQSEIEDRVSSLEQSARSESDNTGAQAGTANIAGAWAGGGASYTIEQYGTSAVIVEQSTYGVTAYGIGSVSGTQFSFEFEAFDGTTGTGELNLINNQRLVGQFTNYAVNKTVDAILTR</sequence>
<feature type="compositionally biased region" description="Basic and acidic residues" evidence="1">
    <location>
        <begin position="106"/>
        <end position="130"/>
    </location>
</feature>
<keyword evidence="2" id="KW-0812">Transmembrane</keyword>
<evidence type="ECO:0000259" key="3">
    <source>
        <dbReference type="Pfam" id="PF10708"/>
    </source>
</evidence>
<feature type="region of interest" description="Disordered" evidence="1">
    <location>
        <begin position="106"/>
        <end position="136"/>
    </location>
</feature>
<protein>
    <recommendedName>
        <fullName evidence="3">DUF2510 domain-containing protein</fullName>
    </recommendedName>
</protein>
<evidence type="ECO:0000313" key="4">
    <source>
        <dbReference type="EMBL" id="GAA3623482.1"/>
    </source>
</evidence>
<dbReference type="InterPro" id="IPR018929">
    <property type="entry name" value="DUF2510"/>
</dbReference>
<dbReference type="EMBL" id="BAABAB010000018">
    <property type="protein sequence ID" value="GAA3623482.1"/>
    <property type="molecule type" value="Genomic_DNA"/>
</dbReference>
<keyword evidence="2" id="KW-1133">Transmembrane helix</keyword>
<evidence type="ECO:0000313" key="5">
    <source>
        <dbReference type="Proteomes" id="UP001501490"/>
    </source>
</evidence>
<comment type="caution">
    <text evidence="4">The sequence shown here is derived from an EMBL/GenBank/DDBJ whole genome shotgun (WGS) entry which is preliminary data.</text>
</comment>
<dbReference type="RefSeq" id="WP_344805402.1">
    <property type="nucleotide sequence ID" value="NZ_BAABAB010000018.1"/>
</dbReference>
<gene>
    <name evidence="4" type="ORF">GCM10022236_27320</name>
</gene>
<keyword evidence="5" id="KW-1185">Reference proteome</keyword>